<dbReference type="CDD" id="cd12797">
    <property type="entry name" value="M23_peptidase"/>
    <property type="match status" value="1"/>
</dbReference>
<dbReference type="Pfam" id="PF01551">
    <property type="entry name" value="Peptidase_M23"/>
    <property type="match status" value="1"/>
</dbReference>
<dbReference type="InterPro" id="IPR016047">
    <property type="entry name" value="M23ase_b-sheet_dom"/>
</dbReference>
<reference evidence="3 4" key="1">
    <citation type="submission" date="2020-08" db="EMBL/GenBank/DDBJ databases">
        <title>Sequencing the genomes of 1000 actinobacteria strains.</title>
        <authorList>
            <person name="Klenk H.-P."/>
        </authorList>
    </citation>
    <scope>NUCLEOTIDE SEQUENCE [LARGE SCALE GENOMIC DNA]</scope>
    <source>
        <strain evidence="3 4">DSM 44936</strain>
    </source>
</reference>
<feature type="compositionally biased region" description="Basic and acidic residues" evidence="1">
    <location>
        <begin position="25"/>
        <end position="37"/>
    </location>
</feature>
<evidence type="ECO:0000256" key="1">
    <source>
        <dbReference type="SAM" id="MobiDB-lite"/>
    </source>
</evidence>
<organism evidence="3 4">
    <name type="scientific">Sphaerisporangium rubeum</name>
    <dbReference type="NCBI Taxonomy" id="321317"/>
    <lineage>
        <taxon>Bacteria</taxon>
        <taxon>Bacillati</taxon>
        <taxon>Actinomycetota</taxon>
        <taxon>Actinomycetes</taxon>
        <taxon>Streptosporangiales</taxon>
        <taxon>Streptosporangiaceae</taxon>
        <taxon>Sphaerisporangium</taxon>
    </lineage>
</organism>
<feature type="compositionally biased region" description="Low complexity" evidence="1">
    <location>
        <begin position="1"/>
        <end position="16"/>
    </location>
</feature>
<accession>A0A7X0IBY3</accession>
<feature type="region of interest" description="Disordered" evidence="1">
    <location>
        <begin position="1"/>
        <end position="59"/>
    </location>
</feature>
<proteinExistence type="predicted"/>
<evidence type="ECO:0000259" key="2">
    <source>
        <dbReference type="Pfam" id="PF01551"/>
    </source>
</evidence>
<dbReference type="GO" id="GO:0004222">
    <property type="term" value="F:metalloendopeptidase activity"/>
    <property type="evidence" value="ECO:0007669"/>
    <property type="project" value="TreeGrafter"/>
</dbReference>
<keyword evidence="4" id="KW-1185">Reference proteome</keyword>
<dbReference type="EMBL" id="JACHIU010000001">
    <property type="protein sequence ID" value="MBB6472394.1"/>
    <property type="molecule type" value="Genomic_DNA"/>
</dbReference>
<dbReference type="PANTHER" id="PTHR21666">
    <property type="entry name" value="PEPTIDASE-RELATED"/>
    <property type="match status" value="1"/>
</dbReference>
<dbReference type="PANTHER" id="PTHR21666:SF270">
    <property type="entry name" value="MUREIN HYDROLASE ACTIVATOR ENVC"/>
    <property type="match status" value="1"/>
</dbReference>
<dbReference type="InterPro" id="IPR011055">
    <property type="entry name" value="Dup_hybrid_motif"/>
</dbReference>
<protein>
    <submittedName>
        <fullName evidence="3">Murein DD-endopeptidase MepM/ murein hydrolase activator NlpD</fullName>
    </submittedName>
</protein>
<comment type="caution">
    <text evidence="3">The sequence shown here is derived from an EMBL/GenBank/DDBJ whole genome shotgun (WGS) entry which is preliminary data.</text>
</comment>
<evidence type="ECO:0000313" key="4">
    <source>
        <dbReference type="Proteomes" id="UP000555564"/>
    </source>
</evidence>
<dbReference type="RefSeq" id="WP_184979466.1">
    <property type="nucleotide sequence ID" value="NZ_JACHIU010000001.1"/>
</dbReference>
<dbReference type="AlphaFoldDB" id="A0A7X0IBY3"/>
<keyword evidence="3" id="KW-0378">Hydrolase</keyword>
<dbReference type="InterPro" id="IPR050570">
    <property type="entry name" value="Cell_wall_metabolism_enzyme"/>
</dbReference>
<dbReference type="Gene3D" id="2.70.70.10">
    <property type="entry name" value="Glucose Permease (Domain IIA)"/>
    <property type="match status" value="1"/>
</dbReference>
<dbReference type="SUPFAM" id="SSF51261">
    <property type="entry name" value="Duplicated hybrid motif"/>
    <property type="match status" value="1"/>
</dbReference>
<sequence length="186" mass="19847">MLAAPSSVPRVAASAAPPQPSRTDGGGRGDRSDDPPRGIRWRSPLDGEPDVGRSFAPPLHPWLRGHRGVDLKARTGQPVHAAGPGTVRYAGRLADRGVVSIVHTGGLRTTYLPVRPMVRPGQRVTPETVIGVVEDHPAHCPATCLHWGLISDRYLDPLLLLARGQVRLLPRWSALIGPATTPPQGP</sequence>
<feature type="domain" description="M23ase beta-sheet core" evidence="2">
    <location>
        <begin position="65"/>
        <end position="151"/>
    </location>
</feature>
<name>A0A7X0IBY3_9ACTN</name>
<gene>
    <name evidence="3" type="ORF">BJ992_001825</name>
</gene>
<evidence type="ECO:0000313" key="3">
    <source>
        <dbReference type="EMBL" id="MBB6472394.1"/>
    </source>
</evidence>
<dbReference type="Proteomes" id="UP000555564">
    <property type="component" value="Unassembled WGS sequence"/>
</dbReference>